<dbReference type="Gene3D" id="6.10.10.80">
    <property type="entry name" value="Small, acid-soluble spore protein, alpha/beta type-like"/>
    <property type="match status" value="1"/>
</dbReference>
<comment type="caution">
    <text evidence="1">The sequence shown here is derived from an EMBL/GenBank/DDBJ whole genome shotgun (WGS) entry which is preliminary data.</text>
</comment>
<dbReference type="AlphaFoldDB" id="A0A7W2ARF5"/>
<dbReference type="GO" id="GO:0006265">
    <property type="term" value="P:DNA topological change"/>
    <property type="evidence" value="ECO:0007669"/>
    <property type="project" value="InterPro"/>
</dbReference>
<dbReference type="Pfam" id="PF00269">
    <property type="entry name" value="SASP"/>
    <property type="match status" value="1"/>
</dbReference>
<proteinExistence type="predicted"/>
<accession>A0A7W2ARF5</accession>
<organism evidence="1 2">
    <name type="scientific">Thermoactinomyces mirandus</name>
    <dbReference type="NCBI Taxonomy" id="2756294"/>
    <lineage>
        <taxon>Bacteria</taxon>
        <taxon>Bacillati</taxon>
        <taxon>Bacillota</taxon>
        <taxon>Bacilli</taxon>
        <taxon>Bacillales</taxon>
        <taxon>Thermoactinomycetaceae</taxon>
        <taxon>Thermoactinomyces</taxon>
    </lineage>
</organism>
<dbReference type="EMBL" id="JACEOL010000009">
    <property type="protein sequence ID" value="MBA4601520.1"/>
    <property type="molecule type" value="Genomic_DNA"/>
</dbReference>
<dbReference type="Proteomes" id="UP000538292">
    <property type="component" value="Unassembled WGS sequence"/>
</dbReference>
<protein>
    <submittedName>
        <fullName evidence="1">Alpha/beta-type small acid-soluble spore protein</fullName>
    </submittedName>
</protein>
<reference evidence="1 2" key="1">
    <citation type="submission" date="2020-07" db="EMBL/GenBank/DDBJ databases">
        <title>Thermoactinomyces phylogeny.</title>
        <authorList>
            <person name="Dunlap C."/>
        </authorList>
    </citation>
    <scope>NUCLEOTIDE SEQUENCE [LARGE SCALE GENOMIC DNA]</scope>
    <source>
        <strain evidence="1 2">AMNI-1</strain>
    </source>
</reference>
<name>A0A7W2ARF5_9BACL</name>
<dbReference type="GO" id="GO:0003690">
    <property type="term" value="F:double-stranded DNA binding"/>
    <property type="evidence" value="ECO:0007669"/>
    <property type="project" value="InterPro"/>
</dbReference>
<sequence length="88" mass="9914">MVQLSRSQEKRNELNQLKKLIISEVTGRHIQYPEDVSMEVAKQLNIPLKKTGNGDIRATDAGKIGGFIGGHMVKELVRMAQDELARER</sequence>
<evidence type="ECO:0000313" key="2">
    <source>
        <dbReference type="Proteomes" id="UP000538292"/>
    </source>
</evidence>
<gene>
    <name evidence="1" type="ORF">H2C83_04120</name>
</gene>
<dbReference type="InterPro" id="IPR038300">
    <property type="entry name" value="SASP_sf_alpha/beta"/>
</dbReference>
<keyword evidence="2" id="KW-1185">Reference proteome</keyword>
<dbReference type="InterPro" id="IPR001448">
    <property type="entry name" value="SASP_alpha/beta-type"/>
</dbReference>
<evidence type="ECO:0000313" key="1">
    <source>
        <dbReference type="EMBL" id="MBA4601520.1"/>
    </source>
</evidence>